<dbReference type="Proteomes" id="UP000028730">
    <property type="component" value="Unassembled WGS sequence"/>
</dbReference>
<dbReference type="GO" id="GO:0005886">
    <property type="term" value="C:plasma membrane"/>
    <property type="evidence" value="ECO:0007669"/>
    <property type="project" value="TreeGrafter"/>
</dbReference>
<feature type="domain" description="Peptidase M13 N-terminal" evidence="9">
    <location>
        <begin position="20"/>
        <end position="407"/>
    </location>
</feature>
<dbReference type="InterPro" id="IPR024079">
    <property type="entry name" value="MetalloPept_cat_dom_sf"/>
</dbReference>
<dbReference type="InterPro" id="IPR018497">
    <property type="entry name" value="Peptidase_M13_C"/>
</dbReference>
<reference evidence="10 11" key="1">
    <citation type="journal article" date="2014" name="Appl. Environ. Microbiol.">
        <title>Genomic encyclopedia of type strains of the genus Bifidobacterium.</title>
        <authorList>
            <person name="Milani C."/>
            <person name="Lugli G.A."/>
            <person name="Duranti S."/>
            <person name="Turroni F."/>
            <person name="Bottacini F."/>
            <person name="Mangifesta M."/>
            <person name="Sanchez B."/>
            <person name="Viappiani A."/>
            <person name="Mancabelli L."/>
            <person name="Taminiau B."/>
            <person name="Delcenserie V."/>
            <person name="Barrangou R."/>
            <person name="Margolles A."/>
            <person name="van Sinderen D."/>
            <person name="Ventura M."/>
        </authorList>
    </citation>
    <scope>NUCLEOTIDE SEQUENCE [LARGE SCALE GENOMIC DNA]</scope>
    <source>
        <strain evidence="10 11">DSM 19703</strain>
    </source>
</reference>
<dbReference type="SUPFAM" id="SSF55486">
    <property type="entry name" value="Metalloproteases ('zincins'), catalytic domain"/>
    <property type="match status" value="1"/>
</dbReference>
<accession>A0A080N296</accession>
<evidence type="ECO:0000259" key="9">
    <source>
        <dbReference type="Pfam" id="PF05649"/>
    </source>
</evidence>
<feature type="domain" description="Peptidase M13 C-terminal" evidence="8">
    <location>
        <begin position="460"/>
        <end position="689"/>
    </location>
</feature>
<evidence type="ECO:0000256" key="2">
    <source>
        <dbReference type="ARBA" id="ARBA00007357"/>
    </source>
</evidence>
<dbReference type="STRING" id="1341695.BBOMB_0393"/>
<evidence type="ECO:0000256" key="1">
    <source>
        <dbReference type="ARBA" id="ARBA00001947"/>
    </source>
</evidence>
<keyword evidence="6" id="KW-0862">Zinc</keyword>
<dbReference type="PANTHER" id="PTHR11733:SF167">
    <property type="entry name" value="FI17812P1-RELATED"/>
    <property type="match status" value="1"/>
</dbReference>
<keyword evidence="5 10" id="KW-0378">Hydrolase</keyword>
<dbReference type="EMBL" id="ATLK01000001">
    <property type="protein sequence ID" value="KFF31062.1"/>
    <property type="molecule type" value="Genomic_DNA"/>
</dbReference>
<protein>
    <submittedName>
        <fullName evidence="10">Peptidase, M13 family</fullName>
        <ecNumber evidence="10">3.4.24.71</ecNumber>
    </submittedName>
</protein>
<dbReference type="PANTHER" id="PTHR11733">
    <property type="entry name" value="ZINC METALLOPROTEASE FAMILY M13 NEPRILYSIN-RELATED"/>
    <property type="match status" value="1"/>
</dbReference>
<sequence length="692" mass="78686">MDNPMKSGLETSSFSSVIKPSTDLFRSVNGPWIDTFQMPDDKSRYGSFMKLHEQSQQHIKEILDEPNSPAKKSQWLYSSYLDTESIEKAGLSAIRDGLDLIDGAQSKTDLTRALGTFSITGGCDMFEFEVYGEPSDPEHYALHVEQSGIGLPDEAYYREDRYEDTRKAYTAFTARLLRLAGYADAGEAEDQARRFVDLESRIASYHWDNVSTRDTQKTNNPFDYAKLSAMLPNFDFPVWLDSCQATYDATDTSKTWPLDFRSVFNHVNVHEPSFLKGVDALWKESDIDDLRLWMRVSYLRGWSASLNKDFEDARFDFYGKVLSGSKVQVERWKRGVSLVDGVCGEEVGREYVKRHFPENSKKRMERLVGNLIEAYHVSIKNSSWLGEETKRKALDKLSKFTPMIGYPEHWRDYSPLDIREDNSLVENMHAASTYLCGYMMSKVGKVVDRFEWEMNPQTVNAYYESSLNVIVFPAAILQPPFFQPDADDATNYGAIGSVIGHEIGHGFDDQGSNYDGDGKLTNWWTDDDRANFKMLTDKLIEQYNHYVPKDLQDRYADEPNKAPHVNGALTIGENIGDLSGVNIALKAYAFALDRSAGKPIDGSPEAVEASLSTAPIIDGYTGLQRFFLSYASIWREVTRPELAEQFLQIDPHSPAEFRTNGIVSNVDLFYKAFDVTPESPMWMNPDQRVNIW</sequence>
<dbReference type="RefSeq" id="WP_044086584.1">
    <property type="nucleotide sequence ID" value="NZ_ATLK01000001.1"/>
</dbReference>
<evidence type="ECO:0000313" key="10">
    <source>
        <dbReference type="EMBL" id="KFF31062.1"/>
    </source>
</evidence>
<dbReference type="Gene3D" id="3.40.390.10">
    <property type="entry name" value="Collagenase (Catalytic Domain)"/>
    <property type="match status" value="1"/>
</dbReference>
<dbReference type="InterPro" id="IPR008753">
    <property type="entry name" value="Peptidase_M13_N"/>
</dbReference>
<comment type="caution">
    <text evidence="10">The sequence shown here is derived from an EMBL/GenBank/DDBJ whole genome shotgun (WGS) entry which is preliminary data.</text>
</comment>
<dbReference type="OrthoDB" id="9775677at2"/>
<dbReference type="GO" id="GO:0004222">
    <property type="term" value="F:metalloendopeptidase activity"/>
    <property type="evidence" value="ECO:0007669"/>
    <property type="project" value="UniProtKB-EC"/>
</dbReference>
<dbReference type="Pfam" id="PF01431">
    <property type="entry name" value="Peptidase_M13"/>
    <property type="match status" value="1"/>
</dbReference>
<dbReference type="InterPro" id="IPR042089">
    <property type="entry name" value="Peptidase_M13_dom_2"/>
</dbReference>
<dbReference type="Pfam" id="PF05649">
    <property type="entry name" value="Peptidase_M13_N"/>
    <property type="match status" value="1"/>
</dbReference>
<gene>
    <name evidence="10" type="ORF">BBOMB_0393</name>
</gene>
<dbReference type="PRINTS" id="PR00786">
    <property type="entry name" value="NEPRILYSIN"/>
</dbReference>
<dbReference type="CDD" id="cd08662">
    <property type="entry name" value="M13"/>
    <property type="match status" value="1"/>
</dbReference>
<dbReference type="GO" id="GO:0016485">
    <property type="term" value="P:protein processing"/>
    <property type="evidence" value="ECO:0007669"/>
    <property type="project" value="TreeGrafter"/>
</dbReference>
<organism evidence="10 11">
    <name type="scientific">Bifidobacterium bombi DSM 19703</name>
    <dbReference type="NCBI Taxonomy" id="1341695"/>
    <lineage>
        <taxon>Bacteria</taxon>
        <taxon>Bacillati</taxon>
        <taxon>Actinomycetota</taxon>
        <taxon>Actinomycetes</taxon>
        <taxon>Bifidobacteriales</taxon>
        <taxon>Bifidobacteriaceae</taxon>
        <taxon>Bifidobacterium</taxon>
    </lineage>
</organism>
<dbReference type="eggNOG" id="COG3590">
    <property type="taxonomic scope" value="Bacteria"/>
</dbReference>
<proteinExistence type="inferred from homology"/>
<evidence type="ECO:0000256" key="3">
    <source>
        <dbReference type="ARBA" id="ARBA00022670"/>
    </source>
</evidence>
<dbReference type="PROSITE" id="PS51885">
    <property type="entry name" value="NEPRILYSIN"/>
    <property type="match status" value="1"/>
</dbReference>
<evidence type="ECO:0000256" key="6">
    <source>
        <dbReference type="ARBA" id="ARBA00022833"/>
    </source>
</evidence>
<evidence type="ECO:0000256" key="5">
    <source>
        <dbReference type="ARBA" id="ARBA00022801"/>
    </source>
</evidence>
<keyword evidence="11" id="KW-1185">Reference proteome</keyword>
<evidence type="ECO:0000256" key="7">
    <source>
        <dbReference type="ARBA" id="ARBA00023049"/>
    </source>
</evidence>
<dbReference type="AlphaFoldDB" id="A0A080N296"/>
<evidence type="ECO:0000259" key="8">
    <source>
        <dbReference type="Pfam" id="PF01431"/>
    </source>
</evidence>
<comment type="similarity">
    <text evidence="2">Belongs to the peptidase M13 family.</text>
</comment>
<dbReference type="Gene3D" id="1.10.1380.10">
    <property type="entry name" value="Neutral endopeptidase , domain2"/>
    <property type="match status" value="1"/>
</dbReference>
<dbReference type="GO" id="GO:0046872">
    <property type="term" value="F:metal ion binding"/>
    <property type="evidence" value="ECO:0007669"/>
    <property type="project" value="UniProtKB-KW"/>
</dbReference>
<keyword evidence="7" id="KW-0482">Metalloprotease</keyword>
<evidence type="ECO:0000313" key="11">
    <source>
        <dbReference type="Proteomes" id="UP000028730"/>
    </source>
</evidence>
<keyword evidence="4" id="KW-0479">Metal-binding</keyword>
<name>A0A080N296_9BIFI</name>
<evidence type="ECO:0000256" key="4">
    <source>
        <dbReference type="ARBA" id="ARBA00022723"/>
    </source>
</evidence>
<keyword evidence="3" id="KW-0645">Protease</keyword>
<dbReference type="InterPro" id="IPR000718">
    <property type="entry name" value="Peptidase_M13"/>
</dbReference>
<comment type="cofactor">
    <cofactor evidence="1">
        <name>Zn(2+)</name>
        <dbReference type="ChEBI" id="CHEBI:29105"/>
    </cofactor>
</comment>
<dbReference type="EC" id="3.4.24.71" evidence="10"/>